<feature type="compositionally biased region" description="Acidic residues" evidence="1">
    <location>
        <begin position="313"/>
        <end position="355"/>
    </location>
</feature>
<sequence length="700" mass="78144">MMTQIPQQSSACSLAVHDGEPLLELDPGADIDEPPDPMAQHDDFKRRGIPHHPSEHHRSLLTKALHDTEPFDPSRLETTCKHASMASNVSVASSTELTCDTGNTSPTRTPTPSPPHPGMTYILGHPDRADGKILEQAPPRRRISFACAEPPKIKSQVADEATPKPQDFQRRPTIKFASQAAPKPIAGSKCEPTSELPQRKTAIKFACQAKPRQQSVVASLPGPSKDQDSRPISMQTASVDQVHDSHTSAAATRYISATNGLDLESSRFHEFASDEPQPDDWIVQDSCSPKRRLTMSDVLQKEMAIRKLAKEALEEEEEEAQDEDETDDNEDDAEDEDDDDPEDGDDEEELEDDGYNTDNEHGFADSDDSDNDDDEVEVDVPVWFPKFNPNARVSPGLEVDRPATSVESNSSVFSASNARVIPTHRMKIPRGKPRLPDSTDFVCGTFDEDRVVEDMYLTVMAARKRSKLHIIPQDIDPSFPTSEPEDEEDDDDVSNAGNDSEEHVLGFGDLEDIHHRQERIERRRRRSDACSPRNRCRSPPPKKHISPPYRLRGRSPRPLFGRTSPRRLQPPPVHLPRSPHCSPIQKINEVGCKPLATRPGLTATKSLPRPAGMFPVHLKSRRKPTSSNGVHTRGAIDIVKGLEEKRQRRREKYLQKYCNRARKGQIPEKKPVRPGRGAERMRELGLYMAGKLGPGYVLSI</sequence>
<comment type="caution">
    <text evidence="2">The sequence shown here is derived from an EMBL/GenBank/DDBJ whole genome shotgun (WGS) entry which is preliminary data.</text>
</comment>
<dbReference type="AlphaFoldDB" id="A0AAD5WVQ9"/>
<evidence type="ECO:0000313" key="3">
    <source>
        <dbReference type="Proteomes" id="UP001201980"/>
    </source>
</evidence>
<feature type="compositionally biased region" description="Polar residues" evidence="1">
    <location>
        <begin position="230"/>
        <end position="239"/>
    </location>
</feature>
<gene>
    <name evidence="2" type="ORF">MKZ38_000444</name>
</gene>
<feature type="compositionally biased region" description="Basic and acidic residues" evidence="1">
    <location>
        <begin position="299"/>
        <end position="312"/>
    </location>
</feature>
<dbReference type="InterPro" id="IPR018853">
    <property type="entry name" value="DUF2457"/>
</dbReference>
<proteinExistence type="predicted"/>
<feature type="compositionally biased region" description="Basic residues" evidence="1">
    <location>
        <begin position="534"/>
        <end position="555"/>
    </location>
</feature>
<evidence type="ECO:0000256" key="1">
    <source>
        <dbReference type="SAM" id="MobiDB-lite"/>
    </source>
</evidence>
<dbReference type="Pfam" id="PF10446">
    <property type="entry name" value="DUF2457"/>
    <property type="match status" value="1"/>
</dbReference>
<dbReference type="EMBL" id="JAKWBI020000010">
    <property type="protein sequence ID" value="KAJ2906708.1"/>
    <property type="molecule type" value="Genomic_DNA"/>
</dbReference>
<feature type="compositionally biased region" description="Acidic residues" evidence="1">
    <location>
        <begin position="365"/>
        <end position="378"/>
    </location>
</feature>
<feature type="compositionally biased region" description="Basic and acidic residues" evidence="1">
    <location>
        <begin position="511"/>
        <end position="521"/>
    </location>
</feature>
<feature type="region of interest" description="Disordered" evidence="1">
    <location>
        <begin position="94"/>
        <end position="116"/>
    </location>
</feature>
<feature type="region of interest" description="Disordered" evidence="1">
    <location>
        <begin position="211"/>
        <end position="247"/>
    </location>
</feature>
<feature type="compositionally biased region" description="Acidic residues" evidence="1">
    <location>
        <begin position="483"/>
        <end position="493"/>
    </location>
</feature>
<feature type="compositionally biased region" description="Basic and acidic residues" evidence="1">
    <location>
        <begin position="39"/>
        <end position="54"/>
    </location>
</feature>
<feature type="region of interest" description="Disordered" evidence="1">
    <location>
        <begin position="473"/>
        <end position="580"/>
    </location>
</feature>
<evidence type="ECO:0000313" key="2">
    <source>
        <dbReference type="EMBL" id="KAJ2906708.1"/>
    </source>
</evidence>
<reference evidence="2" key="1">
    <citation type="submission" date="2022-07" db="EMBL/GenBank/DDBJ databases">
        <title>Draft genome sequence of Zalerion maritima ATCC 34329, a (micro)plastics degrading marine fungus.</title>
        <authorList>
            <person name="Paco A."/>
            <person name="Goncalves M.F.M."/>
            <person name="Rocha-Santos T.A.P."/>
            <person name="Alves A."/>
        </authorList>
    </citation>
    <scope>NUCLEOTIDE SEQUENCE</scope>
    <source>
        <strain evidence="2">ATCC 34329</strain>
    </source>
</reference>
<accession>A0AAD5WVQ9</accession>
<protein>
    <submittedName>
        <fullName evidence="2">Uncharacterized protein</fullName>
    </submittedName>
</protein>
<feature type="region of interest" description="Disordered" evidence="1">
    <location>
        <begin position="1"/>
        <end position="54"/>
    </location>
</feature>
<dbReference type="Proteomes" id="UP001201980">
    <property type="component" value="Unassembled WGS sequence"/>
</dbReference>
<organism evidence="2 3">
    <name type="scientific">Zalerion maritima</name>
    <dbReference type="NCBI Taxonomy" id="339359"/>
    <lineage>
        <taxon>Eukaryota</taxon>
        <taxon>Fungi</taxon>
        <taxon>Dikarya</taxon>
        <taxon>Ascomycota</taxon>
        <taxon>Pezizomycotina</taxon>
        <taxon>Sordariomycetes</taxon>
        <taxon>Lulworthiomycetidae</taxon>
        <taxon>Lulworthiales</taxon>
        <taxon>Lulworthiaceae</taxon>
        <taxon>Zalerion</taxon>
    </lineage>
</organism>
<feature type="compositionally biased region" description="Polar residues" evidence="1">
    <location>
        <begin position="1"/>
        <end position="12"/>
    </location>
</feature>
<feature type="region of interest" description="Disordered" evidence="1">
    <location>
        <begin position="268"/>
        <end position="413"/>
    </location>
</feature>
<name>A0AAD5WVQ9_9PEZI</name>
<feature type="compositionally biased region" description="Acidic residues" evidence="1">
    <location>
        <begin position="21"/>
        <end position="35"/>
    </location>
</feature>
<keyword evidence="3" id="KW-1185">Reference proteome</keyword>